<dbReference type="NCBIfam" id="NF006605">
    <property type="entry name" value="PRK09162.1"/>
    <property type="match status" value="1"/>
</dbReference>
<protein>
    <submittedName>
        <fullName evidence="4">Hypoxanthine-guanine phosphoribosyltransferase</fullName>
        <ecNumber evidence="4">2.4.2.8</ecNumber>
    </submittedName>
</protein>
<evidence type="ECO:0000256" key="2">
    <source>
        <dbReference type="ARBA" id="ARBA00049402"/>
    </source>
</evidence>
<dbReference type="PANTHER" id="PTHR43340:SF1">
    <property type="entry name" value="HYPOXANTHINE PHOSPHORIBOSYLTRANSFERASE"/>
    <property type="match status" value="1"/>
</dbReference>
<evidence type="ECO:0000256" key="1">
    <source>
        <dbReference type="ARBA" id="ARBA00048811"/>
    </source>
</evidence>
<dbReference type="GO" id="GO:0032264">
    <property type="term" value="P:IMP salvage"/>
    <property type="evidence" value="ECO:0007669"/>
    <property type="project" value="TreeGrafter"/>
</dbReference>
<gene>
    <name evidence="4" type="ORF">OD750_006260</name>
</gene>
<dbReference type="InterPro" id="IPR029057">
    <property type="entry name" value="PRTase-like"/>
</dbReference>
<evidence type="ECO:0000313" key="4">
    <source>
        <dbReference type="EMBL" id="MDC8012147.1"/>
    </source>
</evidence>
<dbReference type="GO" id="GO:0004422">
    <property type="term" value="F:hypoxanthine phosphoribosyltransferase activity"/>
    <property type="evidence" value="ECO:0007669"/>
    <property type="project" value="TreeGrafter"/>
</dbReference>
<reference evidence="4" key="1">
    <citation type="submission" date="2023-02" db="EMBL/GenBank/DDBJ databases">
        <title>Tahibacter soli sp. nov. isolated from soil.</title>
        <authorList>
            <person name="Baek J.H."/>
            <person name="Lee J.K."/>
            <person name="Choi D.G."/>
            <person name="Jeon C.O."/>
        </authorList>
    </citation>
    <scope>NUCLEOTIDE SEQUENCE</scope>
    <source>
        <strain evidence="4">BL</strain>
    </source>
</reference>
<dbReference type="RefSeq" id="WP_263543399.1">
    <property type="nucleotide sequence ID" value="NZ_JAOVZO020000003.1"/>
</dbReference>
<dbReference type="Pfam" id="PF00156">
    <property type="entry name" value="Pribosyltran"/>
    <property type="match status" value="1"/>
</dbReference>
<keyword evidence="4" id="KW-0808">Transferase</keyword>
<organism evidence="4 5">
    <name type="scientific">Tahibacter soli</name>
    <dbReference type="NCBI Taxonomy" id="2983605"/>
    <lineage>
        <taxon>Bacteria</taxon>
        <taxon>Pseudomonadati</taxon>
        <taxon>Pseudomonadota</taxon>
        <taxon>Gammaproteobacteria</taxon>
        <taxon>Lysobacterales</taxon>
        <taxon>Rhodanobacteraceae</taxon>
        <taxon>Tahibacter</taxon>
    </lineage>
</organism>
<evidence type="ECO:0000259" key="3">
    <source>
        <dbReference type="Pfam" id="PF00156"/>
    </source>
</evidence>
<dbReference type="Proteomes" id="UP001139971">
    <property type="component" value="Unassembled WGS sequence"/>
</dbReference>
<comment type="catalytic activity">
    <reaction evidence="2">
        <text>IMP + diphosphate = hypoxanthine + 5-phospho-alpha-D-ribose 1-diphosphate</text>
        <dbReference type="Rhea" id="RHEA:17973"/>
        <dbReference type="ChEBI" id="CHEBI:17368"/>
        <dbReference type="ChEBI" id="CHEBI:33019"/>
        <dbReference type="ChEBI" id="CHEBI:58017"/>
        <dbReference type="ChEBI" id="CHEBI:58053"/>
        <dbReference type="EC" id="2.4.2.8"/>
    </reaction>
    <physiologicalReaction direction="right-to-left" evidence="2">
        <dbReference type="Rhea" id="RHEA:17975"/>
    </physiologicalReaction>
</comment>
<dbReference type="Gene3D" id="3.40.50.2020">
    <property type="match status" value="1"/>
</dbReference>
<accession>A0A9X4BIE5</accession>
<keyword evidence="5" id="KW-1185">Reference proteome</keyword>
<dbReference type="EMBL" id="JAOVZO020000003">
    <property type="protein sequence ID" value="MDC8012147.1"/>
    <property type="molecule type" value="Genomic_DNA"/>
</dbReference>
<dbReference type="EC" id="2.4.2.8" evidence="4"/>
<sequence length="179" mass="19512">MTQETLADALARADLIHDTPALDAAIARVAAELDAALAGERAVFLTVMHGGMLFAAKLALAMKTDMEFDYVHATRYRGATSGADLHWMRQPAATLAGRTVVLADDILDEGRTLKAIRDFCRDRGARRVIVAVLCEKRHGRCVDGIVADACGVEVPDRYVFGYGMDFHEQGRNLPAIWAI</sequence>
<dbReference type="AlphaFoldDB" id="A0A9X4BIE5"/>
<evidence type="ECO:0000313" key="5">
    <source>
        <dbReference type="Proteomes" id="UP001139971"/>
    </source>
</evidence>
<dbReference type="GO" id="GO:0046100">
    <property type="term" value="P:hypoxanthine metabolic process"/>
    <property type="evidence" value="ECO:0007669"/>
    <property type="project" value="TreeGrafter"/>
</dbReference>
<comment type="catalytic activity">
    <reaction evidence="1">
        <text>GMP + diphosphate = guanine + 5-phospho-alpha-D-ribose 1-diphosphate</text>
        <dbReference type="Rhea" id="RHEA:25424"/>
        <dbReference type="ChEBI" id="CHEBI:16235"/>
        <dbReference type="ChEBI" id="CHEBI:33019"/>
        <dbReference type="ChEBI" id="CHEBI:58017"/>
        <dbReference type="ChEBI" id="CHEBI:58115"/>
        <dbReference type="EC" id="2.4.2.8"/>
    </reaction>
    <physiologicalReaction direction="right-to-left" evidence="1">
        <dbReference type="Rhea" id="RHEA:25426"/>
    </physiologicalReaction>
</comment>
<name>A0A9X4BIE5_9GAMM</name>
<dbReference type="InterPro" id="IPR000836">
    <property type="entry name" value="PRTase_dom"/>
</dbReference>
<comment type="caution">
    <text evidence="4">The sequence shown here is derived from an EMBL/GenBank/DDBJ whole genome shotgun (WGS) entry which is preliminary data.</text>
</comment>
<dbReference type="GO" id="GO:0006178">
    <property type="term" value="P:guanine salvage"/>
    <property type="evidence" value="ECO:0007669"/>
    <property type="project" value="TreeGrafter"/>
</dbReference>
<proteinExistence type="predicted"/>
<keyword evidence="4" id="KW-0328">Glycosyltransferase</keyword>
<feature type="domain" description="Phosphoribosyltransferase" evidence="3">
    <location>
        <begin position="15"/>
        <end position="143"/>
    </location>
</feature>
<dbReference type="PANTHER" id="PTHR43340">
    <property type="entry name" value="HYPOXANTHINE-GUANINE PHOSPHORIBOSYLTRANSFERASE"/>
    <property type="match status" value="1"/>
</dbReference>
<dbReference type="CDD" id="cd06223">
    <property type="entry name" value="PRTases_typeI"/>
    <property type="match status" value="1"/>
</dbReference>
<dbReference type="SUPFAM" id="SSF53271">
    <property type="entry name" value="PRTase-like"/>
    <property type="match status" value="1"/>
</dbReference>
<dbReference type="GO" id="GO:0005829">
    <property type="term" value="C:cytosol"/>
    <property type="evidence" value="ECO:0007669"/>
    <property type="project" value="TreeGrafter"/>
</dbReference>
<dbReference type="GO" id="GO:0000287">
    <property type="term" value="F:magnesium ion binding"/>
    <property type="evidence" value="ECO:0007669"/>
    <property type="project" value="TreeGrafter"/>
</dbReference>
<dbReference type="InterPro" id="IPR050408">
    <property type="entry name" value="HGPRT"/>
</dbReference>
<dbReference type="GO" id="GO:0032263">
    <property type="term" value="P:GMP salvage"/>
    <property type="evidence" value="ECO:0007669"/>
    <property type="project" value="TreeGrafter"/>
</dbReference>